<feature type="binding site" evidence="13">
    <location>
        <begin position="66"/>
        <end position="73"/>
    </location>
    <ligand>
        <name>ATP</name>
        <dbReference type="ChEBI" id="CHEBI:30616"/>
    </ligand>
</feature>
<evidence type="ECO:0000256" key="8">
    <source>
        <dbReference type="ARBA" id="ARBA00022741"/>
    </source>
</evidence>
<evidence type="ECO:0000256" key="7">
    <source>
        <dbReference type="ARBA" id="ARBA00022679"/>
    </source>
</evidence>
<dbReference type="EC" id="2.7.1.130" evidence="3 13"/>
<keyword evidence="11 13" id="KW-0443">Lipid metabolism</keyword>
<evidence type="ECO:0000313" key="15">
    <source>
        <dbReference type="Proteomes" id="UP000184339"/>
    </source>
</evidence>
<dbReference type="GO" id="GO:0009244">
    <property type="term" value="P:lipopolysaccharide core region biosynthetic process"/>
    <property type="evidence" value="ECO:0007669"/>
    <property type="project" value="TreeGrafter"/>
</dbReference>
<dbReference type="PANTHER" id="PTHR42724">
    <property type="entry name" value="TETRAACYLDISACCHARIDE 4'-KINASE"/>
    <property type="match status" value="1"/>
</dbReference>
<sequence length="353" mass="38236">MAQNNSSALESTLTRNWLRRGPLACALWPVSLLFRLLSGVRAALFRAGVLKSSRLPVPVVVVGNIYIGGTGKTPLTIWLVQALQAAGMRPGVISRGFGSSEEGARAVTATSTPAQVGDEPLLIRQRTGAPVMVGRDRAATGRALLAAHPEVDILITDDGLQHYRLQRDVEIILFDGRGAGNGWLLPAGPLREPVSRRRDFTVINAPQLTPELVRAVTPELRTVAVQMTLVGEYAEQLRDRTRRKALAELAAQPALRIAAAAGIGNPARFFGMLKAAGLRIIELPLPDHHDFQDRPFAALEADLILMTEKDAVKCAQIEELSDDPRLWVVPVTACIDRALADQIVEKCRGRSIA</sequence>
<accession>A0A1M7R0X3</accession>
<evidence type="ECO:0000256" key="11">
    <source>
        <dbReference type="ARBA" id="ARBA00023098"/>
    </source>
</evidence>
<keyword evidence="15" id="KW-1185">Reference proteome</keyword>
<evidence type="ECO:0000256" key="10">
    <source>
        <dbReference type="ARBA" id="ARBA00022840"/>
    </source>
</evidence>
<evidence type="ECO:0000256" key="9">
    <source>
        <dbReference type="ARBA" id="ARBA00022777"/>
    </source>
</evidence>
<evidence type="ECO:0000256" key="4">
    <source>
        <dbReference type="ARBA" id="ARBA00016436"/>
    </source>
</evidence>
<evidence type="ECO:0000256" key="6">
    <source>
        <dbReference type="ARBA" id="ARBA00022556"/>
    </source>
</evidence>
<keyword evidence="9 13" id="KW-0418">Kinase</keyword>
<organism evidence="14 15">
    <name type="scientific">Duganella sacchari</name>
    <dbReference type="NCBI Taxonomy" id="551987"/>
    <lineage>
        <taxon>Bacteria</taxon>
        <taxon>Pseudomonadati</taxon>
        <taxon>Pseudomonadota</taxon>
        <taxon>Betaproteobacteria</taxon>
        <taxon>Burkholderiales</taxon>
        <taxon>Oxalobacteraceae</taxon>
        <taxon>Telluria group</taxon>
        <taxon>Duganella</taxon>
    </lineage>
</organism>
<dbReference type="HAMAP" id="MF_00409">
    <property type="entry name" value="LpxK"/>
    <property type="match status" value="1"/>
</dbReference>
<keyword evidence="8 13" id="KW-0547">Nucleotide-binding</keyword>
<dbReference type="SUPFAM" id="SSF52540">
    <property type="entry name" value="P-loop containing nucleoside triphosphate hydrolases"/>
    <property type="match status" value="1"/>
</dbReference>
<evidence type="ECO:0000256" key="2">
    <source>
        <dbReference type="ARBA" id="ARBA00004870"/>
    </source>
</evidence>
<dbReference type="STRING" id="551987.SAMN05192549_10973"/>
<keyword evidence="10 13" id="KW-0067">ATP-binding</keyword>
<comment type="similarity">
    <text evidence="13">Belongs to the LpxK family.</text>
</comment>
<comment type="pathway">
    <text evidence="2 13">Glycolipid biosynthesis; lipid IV(A) biosynthesis; lipid IV(A) from (3R)-3-hydroxytetradecanoyl-[acyl-carrier-protein] and UDP-N-acetyl-alpha-D-glucosamine: step 6/6.</text>
</comment>
<keyword evidence="5 13" id="KW-0444">Lipid biosynthesis</keyword>
<dbReference type="NCBIfam" id="TIGR00682">
    <property type="entry name" value="lpxK"/>
    <property type="match status" value="1"/>
</dbReference>
<evidence type="ECO:0000256" key="5">
    <source>
        <dbReference type="ARBA" id="ARBA00022516"/>
    </source>
</evidence>
<dbReference type="GO" id="GO:0009029">
    <property type="term" value="F:lipid-A 4'-kinase activity"/>
    <property type="evidence" value="ECO:0007669"/>
    <property type="project" value="UniProtKB-UniRule"/>
</dbReference>
<dbReference type="InterPro" id="IPR003758">
    <property type="entry name" value="LpxK"/>
</dbReference>
<comment type="catalytic activity">
    <reaction evidence="13">
        <text>a lipid A disaccharide + ATP = a lipid IVA + ADP + H(+)</text>
        <dbReference type="Rhea" id="RHEA:67840"/>
        <dbReference type="ChEBI" id="CHEBI:15378"/>
        <dbReference type="ChEBI" id="CHEBI:30616"/>
        <dbReference type="ChEBI" id="CHEBI:176343"/>
        <dbReference type="ChEBI" id="CHEBI:176425"/>
        <dbReference type="ChEBI" id="CHEBI:456216"/>
        <dbReference type="EC" id="2.7.1.130"/>
    </reaction>
</comment>
<protein>
    <recommendedName>
        <fullName evidence="4 13">Tetraacyldisaccharide 4'-kinase</fullName>
        <ecNumber evidence="3 13">2.7.1.130</ecNumber>
    </recommendedName>
    <alternativeName>
        <fullName evidence="12 13">Lipid A 4'-kinase</fullName>
    </alternativeName>
</protein>
<dbReference type="GO" id="GO:0009245">
    <property type="term" value="P:lipid A biosynthetic process"/>
    <property type="evidence" value="ECO:0007669"/>
    <property type="project" value="UniProtKB-UniRule"/>
</dbReference>
<comment type="function">
    <text evidence="1 13">Transfers the gamma-phosphate of ATP to the 4'-position of a tetraacyldisaccharide 1-phosphate intermediate (termed DS-1-P) to form tetraacyldisaccharide 1,4'-bis-phosphate (lipid IVA).</text>
</comment>
<gene>
    <name evidence="13" type="primary">lpxK</name>
    <name evidence="14" type="ORF">SAMN05192549_10973</name>
</gene>
<proteinExistence type="inferred from homology"/>
<evidence type="ECO:0000256" key="3">
    <source>
        <dbReference type="ARBA" id="ARBA00012071"/>
    </source>
</evidence>
<evidence type="ECO:0000256" key="1">
    <source>
        <dbReference type="ARBA" id="ARBA00002274"/>
    </source>
</evidence>
<dbReference type="UniPathway" id="UPA00359">
    <property type="reaction ID" value="UER00482"/>
</dbReference>
<dbReference type="AlphaFoldDB" id="A0A1M7R0X3"/>
<evidence type="ECO:0000256" key="12">
    <source>
        <dbReference type="ARBA" id="ARBA00029757"/>
    </source>
</evidence>
<dbReference type="EMBL" id="FRCX01000009">
    <property type="protein sequence ID" value="SHN38191.1"/>
    <property type="molecule type" value="Genomic_DNA"/>
</dbReference>
<dbReference type="OrthoDB" id="9766423at2"/>
<name>A0A1M7R0X3_9BURK</name>
<dbReference type="GO" id="GO:0005886">
    <property type="term" value="C:plasma membrane"/>
    <property type="evidence" value="ECO:0007669"/>
    <property type="project" value="TreeGrafter"/>
</dbReference>
<reference evidence="15" key="1">
    <citation type="submission" date="2016-11" db="EMBL/GenBank/DDBJ databases">
        <authorList>
            <person name="Varghese N."/>
            <person name="Submissions S."/>
        </authorList>
    </citation>
    <scope>NUCLEOTIDE SEQUENCE [LARGE SCALE GENOMIC DNA]</scope>
    <source>
        <strain evidence="15">Sac-22</strain>
    </source>
</reference>
<dbReference type="PANTHER" id="PTHR42724:SF1">
    <property type="entry name" value="TETRAACYLDISACCHARIDE 4'-KINASE, MITOCHONDRIAL-RELATED"/>
    <property type="match status" value="1"/>
</dbReference>
<dbReference type="InterPro" id="IPR027417">
    <property type="entry name" value="P-loop_NTPase"/>
</dbReference>
<keyword evidence="7 13" id="KW-0808">Transferase</keyword>
<dbReference type="Pfam" id="PF02606">
    <property type="entry name" value="LpxK"/>
    <property type="match status" value="1"/>
</dbReference>
<dbReference type="GO" id="GO:0005524">
    <property type="term" value="F:ATP binding"/>
    <property type="evidence" value="ECO:0007669"/>
    <property type="project" value="UniProtKB-UniRule"/>
</dbReference>
<keyword evidence="6 13" id="KW-0441">Lipid A biosynthesis</keyword>
<dbReference type="RefSeq" id="WP_072787148.1">
    <property type="nucleotide sequence ID" value="NZ_FRCX01000009.1"/>
</dbReference>
<evidence type="ECO:0000313" key="14">
    <source>
        <dbReference type="EMBL" id="SHN38191.1"/>
    </source>
</evidence>
<dbReference type="Proteomes" id="UP000184339">
    <property type="component" value="Unassembled WGS sequence"/>
</dbReference>
<evidence type="ECO:0000256" key="13">
    <source>
        <dbReference type="HAMAP-Rule" id="MF_00409"/>
    </source>
</evidence>